<accession>A0ABP7RRY4</accession>
<reference evidence="2" key="1">
    <citation type="journal article" date="2019" name="Int. J. Syst. Evol. Microbiol.">
        <title>The Global Catalogue of Microorganisms (GCM) 10K type strain sequencing project: providing services to taxonomists for standard genome sequencing and annotation.</title>
        <authorList>
            <consortium name="The Broad Institute Genomics Platform"/>
            <consortium name="The Broad Institute Genome Sequencing Center for Infectious Disease"/>
            <person name="Wu L."/>
            <person name="Ma J."/>
        </authorList>
    </citation>
    <scope>NUCLEOTIDE SEQUENCE [LARGE SCALE GENOMIC DNA]</scope>
    <source>
        <strain evidence="2">JCM 16924</strain>
    </source>
</reference>
<gene>
    <name evidence="1" type="ORF">GCM10022232_44730</name>
</gene>
<evidence type="ECO:0000313" key="1">
    <source>
        <dbReference type="EMBL" id="GAA4001391.1"/>
    </source>
</evidence>
<evidence type="ECO:0000313" key="2">
    <source>
        <dbReference type="Proteomes" id="UP001500456"/>
    </source>
</evidence>
<keyword evidence="2" id="KW-1185">Reference proteome</keyword>
<protein>
    <submittedName>
        <fullName evidence="1">Uncharacterized protein</fullName>
    </submittedName>
</protein>
<proteinExistence type="predicted"/>
<organism evidence="1 2">
    <name type="scientific">Streptomyces plumbiresistens</name>
    <dbReference type="NCBI Taxonomy" id="511811"/>
    <lineage>
        <taxon>Bacteria</taxon>
        <taxon>Bacillati</taxon>
        <taxon>Actinomycetota</taxon>
        <taxon>Actinomycetes</taxon>
        <taxon>Kitasatosporales</taxon>
        <taxon>Streptomycetaceae</taxon>
        <taxon>Streptomyces</taxon>
    </lineage>
</organism>
<dbReference type="Proteomes" id="UP001500456">
    <property type="component" value="Unassembled WGS sequence"/>
</dbReference>
<name>A0ABP7RRY4_9ACTN</name>
<comment type="caution">
    <text evidence="1">The sequence shown here is derived from an EMBL/GenBank/DDBJ whole genome shotgun (WGS) entry which is preliminary data.</text>
</comment>
<sequence>MDARPEDLRIPLGERAGRTDLATLGRVVHEELGLVDLLLKALVHPVEVFLFDADLSVTHGIVRGVLNRVDRGFLLSLSGHRAPF</sequence>
<dbReference type="EMBL" id="BAAAZX010000012">
    <property type="protein sequence ID" value="GAA4001391.1"/>
    <property type="molecule type" value="Genomic_DNA"/>
</dbReference>